<comment type="caution">
    <text evidence="1">The sequence shown here is derived from an EMBL/GenBank/DDBJ whole genome shotgun (WGS) entry which is preliminary data.</text>
</comment>
<gene>
    <name evidence="1" type="ORF">ACRE_055530</name>
</gene>
<evidence type="ECO:0000313" key="2">
    <source>
        <dbReference type="Proteomes" id="UP000029964"/>
    </source>
</evidence>
<keyword evidence="2" id="KW-1185">Reference proteome</keyword>
<dbReference type="HOGENOM" id="CLU_2941173_0_0_1"/>
<dbReference type="Proteomes" id="UP000029964">
    <property type="component" value="Unassembled WGS sequence"/>
</dbReference>
<proteinExistence type="predicted"/>
<dbReference type="EMBL" id="JPKY01000064">
    <property type="protein sequence ID" value="KFH43683.1"/>
    <property type="molecule type" value="Genomic_DNA"/>
</dbReference>
<sequence length="60" mass="6805">MEKRENSRRKENRRLARGRDATCMQAALQEQMMMGTELRSGLLSLRAAASGVRVIDKRAV</sequence>
<name>A0A086T2V1_HAPC1</name>
<organism evidence="1 2">
    <name type="scientific">Hapsidospora chrysogenum (strain ATCC 11550 / CBS 779.69 / DSM 880 / IAM 14645 / JCM 23072 / IMI 49137)</name>
    <name type="common">Acremonium chrysogenum</name>
    <dbReference type="NCBI Taxonomy" id="857340"/>
    <lineage>
        <taxon>Eukaryota</taxon>
        <taxon>Fungi</taxon>
        <taxon>Dikarya</taxon>
        <taxon>Ascomycota</taxon>
        <taxon>Pezizomycotina</taxon>
        <taxon>Sordariomycetes</taxon>
        <taxon>Hypocreomycetidae</taxon>
        <taxon>Hypocreales</taxon>
        <taxon>Bionectriaceae</taxon>
        <taxon>Hapsidospora</taxon>
    </lineage>
</organism>
<evidence type="ECO:0000313" key="1">
    <source>
        <dbReference type="EMBL" id="KFH43683.1"/>
    </source>
</evidence>
<accession>A0A086T2V1</accession>
<protein>
    <submittedName>
        <fullName evidence="1">Uncharacterized protein</fullName>
    </submittedName>
</protein>
<reference evidence="2" key="1">
    <citation type="journal article" date="2014" name="Genome Announc.">
        <title>Genome sequence and annotation of Acremonium chrysogenum, producer of the beta-lactam antibiotic cephalosporin C.</title>
        <authorList>
            <person name="Terfehr D."/>
            <person name="Dahlmann T.A."/>
            <person name="Specht T."/>
            <person name="Zadra I."/>
            <person name="Kuernsteiner H."/>
            <person name="Kueck U."/>
        </authorList>
    </citation>
    <scope>NUCLEOTIDE SEQUENCE [LARGE SCALE GENOMIC DNA]</scope>
    <source>
        <strain evidence="2">ATCC 11550 / CBS 779.69 / DSM 880 / IAM 14645 / JCM 23072 / IMI 49137</strain>
    </source>
</reference>
<dbReference type="AlphaFoldDB" id="A0A086T2V1"/>